<protein>
    <submittedName>
        <fullName evidence="1">Uncharacterized protein</fullName>
    </submittedName>
</protein>
<evidence type="ECO:0000313" key="1">
    <source>
        <dbReference type="EMBL" id="WIX76793.1"/>
    </source>
</evidence>
<dbReference type="AlphaFoldDB" id="A0A9Y2MTF2"/>
<organism evidence="1 2">
    <name type="scientific">Amycolatopsis carbonis</name>
    <dbReference type="NCBI Taxonomy" id="715471"/>
    <lineage>
        <taxon>Bacteria</taxon>
        <taxon>Bacillati</taxon>
        <taxon>Actinomycetota</taxon>
        <taxon>Actinomycetes</taxon>
        <taxon>Pseudonocardiales</taxon>
        <taxon>Pseudonocardiaceae</taxon>
        <taxon>Amycolatopsis</taxon>
    </lineage>
</organism>
<evidence type="ECO:0000313" key="2">
    <source>
        <dbReference type="Proteomes" id="UP001236014"/>
    </source>
</evidence>
<reference evidence="1 2" key="1">
    <citation type="submission" date="2023-06" db="EMBL/GenBank/DDBJ databases">
        <authorList>
            <person name="Oyuntsetseg B."/>
            <person name="Kim S.B."/>
        </authorList>
    </citation>
    <scope>NUCLEOTIDE SEQUENCE [LARGE SCALE GENOMIC DNA]</scope>
    <source>
        <strain evidence="1 2">2-15</strain>
    </source>
</reference>
<name>A0A9Y2MTF2_9PSEU</name>
<dbReference type="RefSeq" id="WP_285967541.1">
    <property type="nucleotide sequence ID" value="NZ_CP127294.1"/>
</dbReference>
<gene>
    <name evidence="1" type="ORF">QRX50_35970</name>
</gene>
<dbReference type="KEGG" id="acab:QRX50_35970"/>
<proteinExistence type="predicted"/>
<keyword evidence="2" id="KW-1185">Reference proteome</keyword>
<accession>A0A9Y2MTF2</accession>
<sequence length="150" mass="17315">MLHGQRPTADLVDAYRVQSPEIRDLFIRYLDERRPALDYTSFRGDVSLLVGQFWADIERHHPGIDTLHLPDDVAAAWRDRARVVTLPDGTTRPREERLGLLSRVRSFYLDLQRRAVEDPSWVRWAVPSPVRASDCRGFARSRTATYCLPA</sequence>
<dbReference type="Proteomes" id="UP001236014">
    <property type="component" value="Chromosome"/>
</dbReference>
<dbReference type="EMBL" id="CP127294">
    <property type="protein sequence ID" value="WIX76793.1"/>
    <property type="molecule type" value="Genomic_DNA"/>
</dbReference>